<dbReference type="Pfam" id="PF08619">
    <property type="entry name" value="Nha1_C"/>
    <property type="match status" value="1"/>
</dbReference>
<dbReference type="RefSeq" id="XP_066831880.1">
    <property type="nucleotide sequence ID" value="XM_066975219.1"/>
</dbReference>
<dbReference type="GeneID" id="92210138"/>
<feature type="region of interest" description="Disordered" evidence="11">
    <location>
        <begin position="906"/>
        <end position="995"/>
    </location>
</feature>
<feature type="compositionally biased region" description="Basic and acidic residues" evidence="11">
    <location>
        <begin position="661"/>
        <end position="684"/>
    </location>
</feature>
<feature type="transmembrane region" description="Helical" evidence="12">
    <location>
        <begin position="12"/>
        <end position="32"/>
    </location>
</feature>
<protein>
    <recommendedName>
        <fullName evidence="17">Na+/H+ antiporter</fullName>
    </recommendedName>
</protein>
<dbReference type="Proteomes" id="UP001497383">
    <property type="component" value="Chromosome 6"/>
</dbReference>
<feature type="compositionally biased region" description="Acidic residues" evidence="11">
    <location>
        <begin position="927"/>
        <end position="957"/>
    </location>
</feature>
<dbReference type="EMBL" id="OZ022410">
    <property type="protein sequence ID" value="CAK9441073.1"/>
    <property type="molecule type" value="Genomic_DNA"/>
</dbReference>
<evidence type="ECO:0000313" key="15">
    <source>
        <dbReference type="EMBL" id="CAK9441073.1"/>
    </source>
</evidence>
<keyword evidence="7" id="KW-0915">Sodium</keyword>
<evidence type="ECO:0000256" key="8">
    <source>
        <dbReference type="ARBA" id="ARBA00023065"/>
    </source>
</evidence>
<feature type="domain" description="Cation/H+ exchanger transmembrane" evidence="13">
    <location>
        <begin position="25"/>
        <end position="436"/>
    </location>
</feature>
<dbReference type="InterPro" id="IPR038770">
    <property type="entry name" value="Na+/solute_symporter_sf"/>
</dbReference>
<gene>
    <name evidence="15" type="ORF">LODBEIA_P49420</name>
</gene>
<keyword evidence="8" id="KW-0406">Ion transport</keyword>
<keyword evidence="6 12" id="KW-1133">Transmembrane helix</keyword>
<keyword evidence="9 12" id="KW-0472">Membrane</keyword>
<evidence type="ECO:0000256" key="6">
    <source>
        <dbReference type="ARBA" id="ARBA00022989"/>
    </source>
</evidence>
<feature type="transmembrane region" description="Helical" evidence="12">
    <location>
        <begin position="296"/>
        <end position="315"/>
    </location>
</feature>
<evidence type="ECO:0000256" key="3">
    <source>
        <dbReference type="ARBA" id="ARBA00022448"/>
    </source>
</evidence>
<evidence type="ECO:0000256" key="5">
    <source>
        <dbReference type="ARBA" id="ARBA00022692"/>
    </source>
</evidence>
<feature type="compositionally biased region" description="Polar residues" evidence="11">
    <location>
        <begin position="705"/>
        <end position="721"/>
    </location>
</feature>
<evidence type="ECO:0000256" key="12">
    <source>
        <dbReference type="SAM" id="Phobius"/>
    </source>
</evidence>
<feature type="transmembrane region" description="Helical" evidence="12">
    <location>
        <begin position="41"/>
        <end position="59"/>
    </location>
</feature>
<comment type="similarity">
    <text evidence="2">Belongs to the fungal Na(+)/H(+) exchanger family.</text>
</comment>
<keyword evidence="3" id="KW-0813">Transport</keyword>
<dbReference type="PANTHER" id="PTHR31382">
    <property type="entry name" value="NA(+)/H(+) ANTIPORTER"/>
    <property type="match status" value="1"/>
</dbReference>
<feature type="region of interest" description="Disordered" evidence="11">
    <location>
        <begin position="491"/>
        <end position="773"/>
    </location>
</feature>
<keyword evidence="16" id="KW-1185">Reference proteome</keyword>
<proteinExistence type="inferred from homology"/>
<organism evidence="15 16">
    <name type="scientific">Lodderomyces beijingensis</name>
    <dbReference type="NCBI Taxonomy" id="1775926"/>
    <lineage>
        <taxon>Eukaryota</taxon>
        <taxon>Fungi</taxon>
        <taxon>Dikarya</taxon>
        <taxon>Ascomycota</taxon>
        <taxon>Saccharomycotina</taxon>
        <taxon>Pichiomycetes</taxon>
        <taxon>Debaryomycetaceae</taxon>
        <taxon>Candida/Lodderomyces clade</taxon>
        <taxon>Lodderomyces</taxon>
    </lineage>
</organism>
<reference evidence="15 16" key="1">
    <citation type="submission" date="2024-03" db="EMBL/GenBank/DDBJ databases">
        <authorList>
            <person name="Brejova B."/>
        </authorList>
    </citation>
    <scope>NUCLEOTIDE SEQUENCE [LARGE SCALE GENOMIC DNA]</scope>
    <source>
        <strain evidence="15 16">CBS 14171</strain>
    </source>
</reference>
<feature type="compositionally biased region" description="Basic and acidic residues" evidence="11">
    <location>
        <begin position="693"/>
        <end position="704"/>
    </location>
</feature>
<keyword evidence="10" id="KW-0739">Sodium transport</keyword>
<name>A0ABP0ZRC7_9ASCO</name>
<keyword evidence="5 12" id="KW-0812">Transmembrane</keyword>
<feature type="transmembrane region" description="Helical" evidence="12">
    <location>
        <begin position="327"/>
        <end position="349"/>
    </location>
</feature>
<evidence type="ECO:0008006" key="17">
    <source>
        <dbReference type="Google" id="ProtNLM"/>
    </source>
</evidence>
<dbReference type="InterPro" id="IPR013928">
    <property type="entry name" value="Cation/H_antiporter_C"/>
</dbReference>
<evidence type="ECO:0000256" key="2">
    <source>
        <dbReference type="ARBA" id="ARBA00005248"/>
    </source>
</evidence>
<dbReference type="InterPro" id="IPR004712">
    <property type="entry name" value="Na+/H+_antiporter_fungi"/>
</dbReference>
<dbReference type="InterPro" id="IPR006153">
    <property type="entry name" value="Cation/H_exchanger_TM"/>
</dbReference>
<feature type="transmembrane region" description="Helical" evidence="12">
    <location>
        <begin position="102"/>
        <end position="128"/>
    </location>
</feature>
<dbReference type="Gene3D" id="1.20.1530.20">
    <property type="match status" value="1"/>
</dbReference>
<feature type="region of interest" description="Disordered" evidence="11">
    <location>
        <begin position="812"/>
        <end position="834"/>
    </location>
</feature>
<dbReference type="PANTHER" id="PTHR31382:SF4">
    <property type="entry name" value="NA(+)_H(+) ANTIPORTER"/>
    <property type="match status" value="1"/>
</dbReference>
<feature type="compositionally biased region" description="Low complexity" evidence="11">
    <location>
        <begin position="815"/>
        <end position="824"/>
    </location>
</feature>
<keyword evidence="4" id="KW-0050">Antiport</keyword>
<evidence type="ECO:0000313" key="16">
    <source>
        <dbReference type="Proteomes" id="UP001497383"/>
    </source>
</evidence>
<dbReference type="Pfam" id="PF00999">
    <property type="entry name" value="Na_H_Exchanger"/>
    <property type="match status" value="1"/>
</dbReference>
<feature type="transmembrane region" description="Helical" evidence="12">
    <location>
        <begin position="245"/>
        <end position="262"/>
    </location>
</feature>
<feature type="transmembrane region" description="Helical" evidence="12">
    <location>
        <begin position="71"/>
        <end position="90"/>
    </location>
</feature>
<evidence type="ECO:0000259" key="14">
    <source>
        <dbReference type="Pfam" id="PF08619"/>
    </source>
</evidence>
<evidence type="ECO:0000256" key="10">
    <source>
        <dbReference type="ARBA" id="ARBA00023201"/>
    </source>
</evidence>
<evidence type="ECO:0000256" key="1">
    <source>
        <dbReference type="ARBA" id="ARBA00004141"/>
    </source>
</evidence>
<feature type="domain" description="Alkali metal cation/H+ antiporter Nha1 C-terminal" evidence="14">
    <location>
        <begin position="466"/>
        <end position="994"/>
    </location>
</feature>
<evidence type="ECO:0000256" key="7">
    <source>
        <dbReference type="ARBA" id="ARBA00023053"/>
    </source>
</evidence>
<feature type="transmembrane region" description="Helical" evidence="12">
    <location>
        <begin position="204"/>
        <end position="225"/>
    </location>
</feature>
<feature type="compositionally biased region" description="Basic residues" evidence="11">
    <location>
        <begin position="521"/>
        <end position="533"/>
    </location>
</feature>
<feature type="compositionally biased region" description="Low complexity" evidence="11">
    <location>
        <begin position="583"/>
        <end position="609"/>
    </location>
</feature>
<feature type="transmembrane region" description="Helical" evidence="12">
    <location>
        <begin position="414"/>
        <end position="439"/>
    </location>
</feature>
<evidence type="ECO:0000256" key="11">
    <source>
        <dbReference type="SAM" id="MobiDB-lite"/>
    </source>
</evidence>
<sequence>MAWDQLEMETPHIAYACVGIFCTIFSLVSLFVKERLYIGEATVATIAGLILGPHCLNWFSPVEWGNSDFITLEICRIVLCIQIIAVAVELPKKYMRKHWLSVFVFLVPVMTTGWLIVGLFIWCLIPHFSFNDGLLVSACVTATDPVLAAAVVGKGKFAERVPGHLRNLLSAESGCNDGMAFPFIYLSLYLITYSGRAGEIVKNWFCITILWECFFGCLLGAVLGFVLRKLVAFAEEKNLIDRESFLAIFVFLAFNCAGIGSMLGVDDLLMSFAAGTAFGWNGDFAKKTEESHVSTVIDLLLNLSFFVYFGAIIPWPQFNDVRIGLNVWRLIVLALVIIFLRRLPAVIILKPIVPDVKTWREAIFCGHFGPIGVGAIFASILARKDLESHYTDEETPLDHLPNDDFPHYLLLASIWPIVCFIVVTSIIVHGSSVAVLTLGKRLNRMAITMTYTRTNTTQGDSGGSNWIQRLQGLDKNNTPFSLQRVDTMAPTEKQEVKDGEQQGVAVPETSGVKVRPAGGMTRRKKKKSRRRQKQNIIQKTLSRVRSGDDNDDYYNNNDGEGEARQGRYRPANEILQLGGGGNNAAKSGASTEPDTSTSEVKNSSSSSSTGDKHLAVPGDAQHDGFTSEVISPEKVSGRSEYGQNSGATKDKISIPTTAYQDGDKLIVEDQHGEVMDDLKLEKEPPKKKHKRMHGGEDSEDEQHSIHSMGSLQRHLSSYSRGSTEDESDSEASSEKQNKKKKKPKLPGVPLGRKISDSLSRKASSRRSYYKKDDPAKRKVFAHRVDNLILIENADGEIIRRYKVNRQASNLPGSSANANANANANTKTAGRSRSSTLLGMMKSMVGIKSDKSPQPPAEDQPVPSVHVTDLEQGTHHSILVPQHDEHPISHTFDKVEDKVAGILEKKHESGDHHLMRQASPPPPVHGDEEYDDDDDDDVEEDVADLGDDDDDDDDEDDVIGSGRGANDDEETPAEKKRRLQALGHLPNTNRDAHDEE</sequence>
<feature type="compositionally biased region" description="Polar residues" evidence="11">
    <location>
        <begin position="825"/>
        <end position="834"/>
    </location>
</feature>
<comment type="subcellular location">
    <subcellularLocation>
        <location evidence="1">Membrane</location>
        <topology evidence="1">Multi-pass membrane protein</topology>
    </subcellularLocation>
</comment>
<evidence type="ECO:0000256" key="4">
    <source>
        <dbReference type="ARBA" id="ARBA00022449"/>
    </source>
</evidence>
<feature type="transmembrane region" description="Helical" evidence="12">
    <location>
        <begin position="361"/>
        <end position="382"/>
    </location>
</feature>
<accession>A0ABP0ZRC7</accession>
<evidence type="ECO:0000256" key="9">
    <source>
        <dbReference type="ARBA" id="ARBA00023136"/>
    </source>
</evidence>
<evidence type="ECO:0000259" key="13">
    <source>
        <dbReference type="Pfam" id="PF00999"/>
    </source>
</evidence>